<protein>
    <submittedName>
        <fullName evidence="2">Uncharacterized protein</fullName>
    </submittedName>
</protein>
<feature type="region of interest" description="Disordered" evidence="1">
    <location>
        <begin position="35"/>
        <end position="57"/>
    </location>
</feature>
<name>A0A7D4A592_ACTVE</name>
<accession>A0A7D4A592</accession>
<gene>
    <name evidence="2" type="ORF">ACTIVE_2685</name>
</gene>
<organism evidence="2 3">
    <name type="scientific">Actinomadura verrucosospora</name>
    <dbReference type="NCBI Taxonomy" id="46165"/>
    <lineage>
        <taxon>Bacteria</taxon>
        <taxon>Bacillati</taxon>
        <taxon>Actinomycetota</taxon>
        <taxon>Actinomycetes</taxon>
        <taxon>Streptosporangiales</taxon>
        <taxon>Thermomonosporaceae</taxon>
        <taxon>Actinomadura</taxon>
    </lineage>
</organism>
<sequence>MFATGARLPDPCRLVGGDLIDQLVGASTMVRETEGKENVDCRWETRGHPPPKGKSPSGLLQVGAFTQARQVKRTEKYNDAKIAYKAAQRDEPCAPVRISADAACWQRDESGIHVAVRKGYTTIVISYTAAHSPALNEEKKEETATALATEVLNNLSV</sequence>
<keyword evidence="3" id="KW-1185">Reference proteome</keyword>
<reference evidence="2 3" key="1">
    <citation type="submission" date="2020-05" db="EMBL/GenBank/DDBJ databases">
        <title>Actinomadura verrucosospora NRRL-B18236 (PFL_A860) Genome sequencing and assembly.</title>
        <authorList>
            <person name="Samborskyy M."/>
        </authorList>
    </citation>
    <scope>NUCLEOTIDE SEQUENCE [LARGE SCALE GENOMIC DNA]</scope>
    <source>
        <strain evidence="2 3">NRRL:B18236</strain>
    </source>
</reference>
<evidence type="ECO:0000313" key="3">
    <source>
        <dbReference type="Proteomes" id="UP000501240"/>
    </source>
</evidence>
<dbReference type="AlphaFoldDB" id="A0A7D4A592"/>
<dbReference type="EMBL" id="CP053892">
    <property type="protein sequence ID" value="QKG21047.1"/>
    <property type="molecule type" value="Genomic_DNA"/>
</dbReference>
<dbReference type="Proteomes" id="UP000501240">
    <property type="component" value="Chromosome"/>
</dbReference>
<proteinExistence type="predicted"/>
<feature type="compositionally biased region" description="Basic and acidic residues" evidence="1">
    <location>
        <begin position="35"/>
        <end position="47"/>
    </location>
</feature>
<evidence type="ECO:0000313" key="2">
    <source>
        <dbReference type="EMBL" id="QKG21047.1"/>
    </source>
</evidence>
<evidence type="ECO:0000256" key="1">
    <source>
        <dbReference type="SAM" id="MobiDB-lite"/>
    </source>
</evidence>